<evidence type="ECO:0000256" key="10">
    <source>
        <dbReference type="SAM" id="MobiDB-lite"/>
    </source>
</evidence>
<name>A0A2A9P784_OPHUN</name>
<dbReference type="GO" id="GO:0032266">
    <property type="term" value="F:phosphatidylinositol-3-phosphate binding"/>
    <property type="evidence" value="ECO:0007669"/>
    <property type="project" value="InterPro"/>
</dbReference>
<feature type="region of interest" description="Disordered" evidence="10">
    <location>
        <begin position="1"/>
        <end position="20"/>
    </location>
</feature>
<dbReference type="SUPFAM" id="SSF64268">
    <property type="entry name" value="PX domain"/>
    <property type="match status" value="1"/>
</dbReference>
<dbReference type="STRING" id="268505.A0A2A9P784"/>
<dbReference type="GO" id="GO:0005774">
    <property type="term" value="C:vacuolar membrane"/>
    <property type="evidence" value="ECO:0007669"/>
    <property type="project" value="UniProtKB-SubCell"/>
</dbReference>
<evidence type="ECO:0000256" key="5">
    <source>
        <dbReference type="ARBA" id="ARBA00022753"/>
    </source>
</evidence>
<evidence type="ECO:0000256" key="9">
    <source>
        <dbReference type="ARBA" id="ARBA00033785"/>
    </source>
</evidence>
<dbReference type="CDD" id="cd07280">
    <property type="entry name" value="PX_YPT35"/>
    <property type="match status" value="1"/>
</dbReference>
<dbReference type="PANTHER" id="PTHR10555:SF170">
    <property type="entry name" value="FI18122P1"/>
    <property type="match status" value="1"/>
</dbReference>
<evidence type="ECO:0000259" key="11">
    <source>
        <dbReference type="PROSITE" id="PS50195"/>
    </source>
</evidence>
<keyword evidence="13" id="KW-1185">Reference proteome</keyword>
<feature type="compositionally biased region" description="Basic and acidic residues" evidence="10">
    <location>
        <begin position="1"/>
        <end position="17"/>
    </location>
</feature>
<reference evidence="12 13" key="1">
    <citation type="journal article" date="2015" name="BMC Genomics">
        <title>Gene expression during zombie ant biting behavior reflects the complexity underlying fungal parasitic behavioral manipulation.</title>
        <authorList>
            <person name="de Bekker C."/>
            <person name="Ohm R.A."/>
            <person name="Loreto R.G."/>
            <person name="Sebastian A."/>
            <person name="Albert I."/>
            <person name="Merrow M."/>
            <person name="Brachmann A."/>
            <person name="Hughes D.P."/>
        </authorList>
    </citation>
    <scope>NUCLEOTIDE SEQUENCE [LARGE SCALE GENOMIC DNA]</scope>
    <source>
        <strain evidence="12 13">SC16a</strain>
    </source>
</reference>
<organism evidence="12 13">
    <name type="scientific">Ophiocordyceps unilateralis</name>
    <name type="common">Zombie-ant fungus</name>
    <name type="synonym">Torrubia unilateralis</name>
    <dbReference type="NCBI Taxonomy" id="268505"/>
    <lineage>
        <taxon>Eukaryota</taxon>
        <taxon>Fungi</taxon>
        <taxon>Dikarya</taxon>
        <taxon>Ascomycota</taxon>
        <taxon>Pezizomycotina</taxon>
        <taxon>Sordariomycetes</taxon>
        <taxon>Hypocreomycetidae</taxon>
        <taxon>Hypocreales</taxon>
        <taxon>Ophiocordycipitaceae</taxon>
        <taxon>Ophiocordyceps</taxon>
    </lineage>
</organism>
<evidence type="ECO:0000313" key="12">
    <source>
        <dbReference type="EMBL" id="PFH56787.1"/>
    </source>
</evidence>
<dbReference type="Pfam" id="PF00787">
    <property type="entry name" value="PX"/>
    <property type="match status" value="1"/>
</dbReference>
<comment type="subcellular location">
    <subcellularLocation>
        <location evidence="2">Endosome</location>
    </subcellularLocation>
    <subcellularLocation>
        <location evidence="1">Vacuole membrane</location>
        <topology evidence="1">Peripheral membrane protein</topology>
    </subcellularLocation>
</comment>
<evidence type="ECO:0000256" key="3">
    <source>
        <dbReference type="ARBA" id="ARBA00007426"/>
    </source>
</evidence>
<protein>
    <recommendedName>
        <fullName evidence="8">Endosomal/vacuolar adapter protein YPT35</fullName>
    </recommendedName>
    <alternativeName>
        <fullName evidence="9">PX domain-containing protein YPT35</fullName>
    </alternativeName>
</protein>
<evidence type="ECO:0000256" key="7">
    <source>
        <dbReference type="ARBA" id="ARBA00033728"/>
    </source>
</evidence>
<keyword evidence="4" id="KW-0926">Vacuole</keyword>
<dbReference type="PROSITE" id="PS50195">
    <property type="entry name" value="PX"/>
    <property type="match status" value="1"/>
</dbReference>
<dbReference type="Gene3D" id="3.30.1520.10">
    <property type="entry name" value="Phox-like domain"/>
    <property type="match status" value="1"/>
</dbReference>
<evidence type="ECO:0000256" key="2">
    <source>
        <dbReference type="ARBA" id="ARBA00004177"/>
    </source>
</evidence>
<evidence type="ECO:0000256" key="1">
    <source>
        <dbReference type="ARBA" id="ARBA00004148"/>
    </source>
</evidence>
<dbReference type="Proteomes" id="UP000037136">
    <property type="component" value="Unassembled WGS sequence"/>
</dbReference>
<comment type="similarity">
    <text evidence="3">Belongs to the YPT35 family.</text>
</comment>
<comment type="caution">
    <text evidence="12">The sequence shown here is derived from an EMBL/GenBank/DDBJ whole genome shotgun (WGS) entry which is preliminary data.</text>
</comment>
<evidence type="ECO:0000313" key="13">
    <source>
        <dbReference type="Proteomes" id="UP000037136"/>
    </source>
</evidence>
<keyword evidence="5" id="KW-0967">Endosome</keyword>
<evidence type="ECO:0000256" key="6">
    <source>
        <dbReference type="ARBA" id="ARBA00023136"/>
    </source>
</evidence>
<dbReference type="EMBL" id="LAZP02000509">
    <property type="protein sequence ID" value="PFH56787.1"/>
    <property type="molecule type" value="Genomic_DNA"/>
</dbReference>
<evidence type="ECO:0000256" key="4">
    <source>
        <dbReference type="ARBA" id="ARBA00022554"/>
    </source>
</evidence>
<feature type="domain" description="PX" evidence="11">
    <location>
        <begin position="73"/>
        <end position="183"/>
    </location>
</feature>
<dbReference type="InterPro" id="IPR037917">
    <property type="entry name" value="Ypt35_PX"/>
</dbReference>
<dbReference type="SMART" id="SM00312">
    <property type="entry name" value="PX"/>
    <property type="match status" value="1"/>
</dbReference>
<dbReference type="InterPro" id="IPR001683">
    <property type="entry name" value="PX_dom"/>
</dbReference>
<dbReference type="InterPro" id="IPR036871">
    <property type="entry name" value="PX_dom_sf"/>
</dbReference>
<proteinExistence type="inferred from homology"/>
<gene>
    <name evidence="12" type="ORF">XA68_15982</name>
</gene>
<sequence length="183" mass="20341">MASAVERHSGPIPHGDDANDVCETQQPYWPIVAGAFRRNTSSLSVDSLPPAITLRDNDTIEHSDRNAACWARGVDVVNYTVVNGSATNIGAFVVWIVRVQTLNGGHINIRKRYSEFEGLRAQLIQSFPGFEAAVPVLPPKSFISRFRPAFLDKRRAGLQYFLHCIILNPEFSASPVLRDFLFS</sequence>
<keyword evidence="6" id="KW-0472">Membrane</keyword>
<dbReference type="AlphaFoldDB" id="A0A2A9P784"/>
<dbReference type="OrthoDB" id="10254720at2759"/>
<evidence type="ECO:0000256" key="8">
    <source>
        <dbReference type="ARBA" id="ARBA00033774"/>
    </source>
</evidence>
<dbReference type="GO" id="GO:0010008">
    <property type="term" value="C:endosome membrane"/>
    <property type="evidence" value="ECO:0007669"/>
    <property type="project" value="UniProtKB-SubCell"/>
</dbReference>
<comment type="function">
    <text evidence="7">Recruits the lipid transfer protein VPS13 to endosomal and vacuolar membranes.</text>
</comment>
<dbReference type="PANTHER" id="PTHR10555">
    <property type="entry name" value="SORTING NEXIN"/>
    <property type="match status" value="1"/>
</dbReference>
<accession>A0A2A9P784</accession>
<reference evidence="12 13" key="2">
    <citation type="journal article" date="2017" name="Sci. Rep.">
        <title>Ant-infecting Ophiocordyceps genomes reveal a high diversity of potential behavioral manipulation genes and a possible major role for enterotoxins.</title>
        <authorList>
            <person name="de Bekker C."/>
            <person name="Ohm R.A."/>
            <person name="Evans H.C."/>
            <person name="Brachmann A."/>
            <person name="Hughes D.P."/>
        </authorList>
    </citation>
    <scope>NUCLEOTIDE SEQUENCE [LARGE SCALE GENOMIC DNA]</scope>
    <source>
        <strain evidence="12 13">SC16a</strain>
    </source>
</reference>